<dbReference type="PANTHER" id="PTHR24291:SF50">
    <property type="entry name" value="BIFUNCTIONAL ALBAFLAVENONE MONOOXYGENASE_TERPENE SYNTHASE"/>
    <property type="match status" value="1"/>
</dbReference>
<dbReference type="GO" id="GO:0020037">
    <property type="term" value="F:heme binding"/>
    <property type="evidence" value="ECO:0007669"/>
    <property type="project" value="InterPro"/>
</dbReference>
<dbReference type="InterPro" id="IPR050196">
    <property type="entry name" value="Cytochrome_P450_Monoox"/>
</dbReference>
<evidence type="ECO:0000256" key="1">
    <source>
        <dbReference type="ARBA" id="ARBA00010617"/>
    </source>
</evidence>
<evidence type="ECO:0000256" key="4">
    <source>
        <dbReference type="ARBA" id="ARBA00023002"/>
    </source>
</evidence>
<dbReference type="EMBL" id="MVHJ01000004">
    <property type="protein sequence ID" value="ORA06085.1"/>
    <property type="molecule type" value="Genomic_DNA"/>
</dbReference>
<evidence type="ECO:0000256" key="3">
    <source>
        <dbReference type="ARBA" id="ARBA00022723"/>
    </source>
</evidence>
<sequence>MTVARLSGVPALAALADLGGASFAAGVLARRRRVVGALEKLQADSRALTRVRSLRKQFGSGPVELVLPGRRVVVVLDPADVGHVLAGSPDPFQPASWEKRRALEKFQPHAVLVSRGADRGRRRALNEEALDTAAPMHHLAGTFARVIDEELRPCVEAAGAAGALDAAELTTVWWRIVRRVVLGDAAREDHAVTDDLWRLRKAGNWSFAGRSHVRVRERFFERLYDHADRSDADSLIGALARTPAVGSVDPIGQVPHWLFAFDAAGMALIRAAALLSTHPHVLDRCEVADPAEVALRPVLRACMLESVRLWPTTPAVLRELTADTQLGSAGRMFRRGASVLITAPVFHRDPDLPFAHTFAPDIWLNGIAQQYPQLVPFSAGPAECPGRNLVLLTTSTALAQLFSAARLELRSSPDLDPGQPLPLTLNQFGIRFGVTPVRAAVTHG</sequence>
<accession>A0A1W9Z1B3</accession>
<protein>
    <submittedName>
        <fullName evidence="7">Cytochrome</fullName>
    </submittedName>
</protein>
<dbReference type="AlphaFoldDB" id="A0A1W9Z1B3"/>
<evidence type="ECO:0000256" key="5">
    <source>
        <dbReference type="ARBA" id="ARBA00023004"/>
    </source>
</evidence>
<keyword evidence="8" id="KW-1185">Reference proteome</keyword>
<dbReference type="Proteomes" id="UP000192366">
    <property type="component" value="Unassembled WGS sequence"/>
</dbReference>
<dbReference type="RefSeq" id="WP_083056506.1">
    <property type="nucleotide sequence ID" value="NZ_JACKVM010000008.1"/>
</dbReference>
<comment type="caution">
    <text evidence="7">The sequence shown here is derived from an EMBL/GenBank/DDBJ whole genome shotgun (WGS) entry which is preliminary data.</text>
</comment>
<dbReference type="PANTHER" id="PTHR24291">
    <property type="entry name" value="CYTOCHROME P450 FAMILY 4"/>
    <property type="match status" value="1"/>
</dbReference>
<evidence type="ECO:0000313" key="8">
    <source>
        <dbReference type="Proteomes" id="UP000192366"/>
    </source>
</evidence>
<gene>
    <name evidence="7" type="ORF">BST17_07060</name>
</gene>
<keyword evidence="2" id="KW-0349">Heme</keyword>
<dbReference type="STRING" id="564198.BST17_07060"/>
<evidence type="ECO:0000313" key="7">
    <source>
        <dbReference type="EMBL" id="ORA06085.1"/>
    </source>
</evidence>
<comment type="similarity">
    <text evidence="1">Belongs to the cytochrome P450 family.</text>
</comment>
<evidence type="ECO:0000256" key="6">
    <source>
        <dbReference type="ARBA" id="ARBA00023033"/>
    </source>
</evidence>
<dbReference type="GO" id="GO:0016705">
    <property type="term" value="F:oxidoreductase activity, acting on paired donors, with incorporation or reduction of molecular oxygen"/>
    <property type="evidence" value="ECO:0007669"/>
    <property type="project" value="InterPro"/>
</dbReference>
<dbReference type="GO" id="GO:0004497">
    <property type="term" value="F:monooxygenase activity"/>
    <property type="evidence" value="ECO:0007669"/>
    <property type="project" value="UniProtKB-KW"/>
</dbReference>
<keyword evidence="6" id="KW-0503">Monooxygenase</keyword>
<keyword evidence="3" id="KW-0479">Metal-binding</keyword>
<organism evidence="7 8">
    <name type="scientific">Mycolicibacterium bacteremicum</name>
    <name type="common">Mycobacterium bacteremicum</name>
    <dbReference type="NCBI Taxonomy" id="564198"/>
    <lineage>
        <taxon>Bacteria</taxon>
        <taxon>Bacillati</taxon>
        <taxon>Actinomycetota</taxon>
        <taxon>Actinomycetes</taxon>
        <taxon>Mycobacteriales</taxon>
        <taxon>Mycobacteriaceae</taxon>
        <taxon>Mycolicibacterium</taxon>
    </lineage>
</organism>
<dbReference type="SUPFAM" id="SSF48264">
    <property type="entry name" value="Cytochrome P450"/>
    <property type="match status" value="1"/>
</dbReference>
<proteinExistence type="inferred from homology"/>
<dbReference type="InterPro" id="IPR036396">
    <property type="entry name" value="Cyt_P450_sf"/>
</dbReference>
<dbReference type="GO" id="GO:0005506">
    <property type="term" value="F:iron ion binding"/>
    <property type="evidence" value="ECO:0007669"/>
    <property type="project" value="InterPro"/>
</dbReference>
<keyword evidence="4" id="KW-0560">Oxidoreductase</keyword>
<dbReference type="OrthoDB" id="7376058at2"/>
<dbReference type="Pfam" id="PF00067">
    <property type="entry name" value="p450"/>
    <property type="match status" value="1"/>
</dbReference>
<dbReference type="Gene3D" id="1.10.630.10">
    <property type="entry name" value="Cytochrome P450"/>
    <property type="match status" value="1"/>
</dbReference>
<evidence type="ECO:0000256" key="2">
    <source>
        <dbReference type="ARBA" id="ARBA00022617"/>
    </source>
</evidence>
<dbReference type="InterPro" id="IPR001128">
    <property type="entry name" value="Cyt_P450"/>
</dbReference>
<reference evidence="7 8" key="1">
    <citation type="submission" date="2017-02" db="EMBL/GenBank/DDBJ databases">
        <title>The new phylogeny of genus Mycobacterium.</title>
        <authorList>
            <person name="Tortoli E."/>
            <person name="Trovato A."/>
            <person name="Cirillo D.M."/>
        </authorList>
    </citation>
    <scope>NUCLEOTIDE SEQUENCE [LARGE SCALE GENOMIC DNA]</scope>
    <source>
        <strain evidence="7 8">DSM 45578</strain>
    </source>
</reference>
<name>A0A1W9Z1B3_MYCBA</name>
<keyword evidence="5" id="KW-0408">Iron</keyword>